<dbReference type="PANTHER" id="PTHR47267">
    <property type="match status" value="1"/>
</dbReference>
<dbReference type="GO" id="GO:0016787">
    <property type="term" value="F:hydrolase activity"/>
    <property type="evidence" value="ECO:0007669"/>
    <property type="project" value="UniProtKB-KW"/>
</dbReference>
<organism evidence="4 5">
    <name type="scientific">Leptomonas pyrrhocoris</name>
    <name type="common">Firebug parasite</name>
    <dbReference type="NCBI Taxonomy" id="157538"/>
    <lineage>
        <taxon>Eukaryota</taxon>
        <taxon>Discoba</taxon>
        <taxon>Euglenozoa</taxon>
        <taxon>Kinetoplastea</taxon>
        <taxon>Metakinetoplastina</taxon>
        <taxon>Trypanosomatida</taxon>
        <taxon>Trypanosomatidae</taxon>
        <taxon>Leishmaniinae</taxon>
        <taxon>Leptomonas</taxon>
    </lineage>
</organism>
<dbReference type="EMBL" id="LGTL01000002">
    <property type="protein sequence ID" value="KPA85364.1"/>
    <property type="molecule type" value="Genomic_DNA"/>
</dbReference>
<proteinExistence type="predicted"/>
<evidence type="ECO:0000256" key="2">
    <source>
        <dbReference type="ARBA" id="ARBA00022801"/>
    </source>
</evidence>
<sequence length="329" mass="37261">MFCSAWLRAAATATAGVADAAANFRFVASDMDGTILTPQHTLSEFATETLRRLTQDRHVPFVFATGRFYADVAAINKDMQRFFYERRQALPPVAGATWEGTPTYIITSNGAVVHNAETGEVVLKRMIDPALAHEIYHLLPSSETRINTGMIHGDAWWYRMDWEEMLQFHKQSGCRYKVVPRLTWDVTRGVDHVYKLFFSSWDRPLLDKLEQLLQERYGKLLTVTFSSSYSVDIMAKDVTKASALRHLFQRMEPLPKESPQEASEAARLKATIAFGDDLNDAAMLTEVGRGFVMGNCNPQLKVRCPQLEVIQTNSEDAVTKKIREVFQLD</sequence>
<dbReference type="EMBL" id="LGTL01000002">
    <property type="protein sequence ID" value="KPA85366.1"/>
    <property type="molecule type" value="Genomic_DNA"/>
</dbReference>
<comment type="cofactor">
    <cofactor evidence="1">
        <name>Mg(2+)</name>
        <dbReference type="ChEBI" id="CHEBI:18420"/>
    </cofactor>
</comment>
<name>A0A0N0DZJ9_LEPPY</name>
<dbReference type="InterPro" id="IPR036412">
    <property type="entry name" value="HAD-like_sf"/>
</dbReference>
<reference evidence="4 5" key="1">
    <citation type="submission" date="2015-07" db="EMBL/GenBank/DDBJ databases">
        <title>High-quality genome of monoxenous trypanosomatid Leptomonas pyrrhocoris.</title>
        <authorList>
            <person name="Flegontov P."/>
            <person name="Butenko A."/>
            <person name="Firsov S."/>
            <person name="Vlcek C."/>
            <person name="Logacheva M.D."/>
            <person name="Field M."/>
            <person name="Filatov D."/>
            <person name="Flegontova O."/>
            <person name="Gerasimov E."/>
            <person name="Jackson A.P."/>
            <person name="Kelly S."/>
            <person name="Opperdoes F."/>
            <person name="O'Reilly A."/>
            <person name="Votypka J."/>
            <person name="Yurchenko V."/>
            <person name="Lukes J."/>
        </authorList>
    </citation>
    <scope>NUCLEOTIDE SEQUENCE [LARGE SCALE GENOMIC DNA]</scope>
    <source>
        <strain evidence="4">H10</strain>
    </source>
</reference>
<dbReference type="Gene3D" id="3.30.1240.10">
    <property type="match status" value="1"/>
</dbReference>
<dbReference type="RefSeq" id="XP_015663805.1">
    <property type="nucleotide sequence ID" value="XM_015798285.1"/>
</dbReference>
<dbReference type="InterPro" id="IPR023214">
    <property type="entry name" value="HAD_sf"/>
</dbReference>
<dbReference type="Gene3D" id="3.40.50.1000">
    <property type="entry name" value="HAD superfamily/HAD-like"/>
    <property type="match status" value="1"/>
</dbReference>
<dbReference type="Pfam" id="PF08282">
    <property type="entry name" value="Hydrolase_3"/>
    <property type="match status" value="1"/>
</dbReference>
<dbReference type="GeneID" id="26901979"/>
<gene>
    <name evidence="4" type="ORF">ABB37_01684</name>
</gene>
<evidence type="ECO:0000313" key="4">
    <source>
        <dbReference type="EMBL" id="KPA85365.1"/>
    </source>
</evidence>
<keyword evidence="5" id="KW-1185">Reference proteome</keyword>
<evidence type="ECO:0000256" key="1">
    <source>
        <dbReference type="ARBA" id="ARBA00001946"/>
    </source>
</evidence>
<dbReference type="VEuPathDB" id="TriTrypDB:LpyrH10_02_6580"/>
<evidence type="ECO:0000313" key="5">
    <source>
        <dbReference type="Proteomes" id="UP000037923"/>
    </source>
</evidence>
<comment type="caution">
    <text evidence="4">The sequence shown here is derived from an EMBL/GenBank/DDBJ whole genome shotgun (WGS) entry which is preliminary data.</text>
</comment>
<dbReference type="PANTHER" id="PTHR47267:SF4">
    <property type="entry name" value="PYRIDOXAL PHOSPHATE PHOSPHATASE YIGL"/>
    <property type="match status" value="1"/>
</dbReference>
<dbReference type="RefSeq" id="XP_015663803.1">
    <property type="nucleotide sequence ID" value="XM_015798283.1"/>
</dbReference>
<dbReference type="AlphaFoldDB" id="A0A0N0DZJ9"/>
<dbReference type="Proteomes" id="UP000037923">
    <property type="component" value="Unassembled WGS sequence"/>
</dbReference>
<dbReference type="PROSITE" id="PS01228">
    <property type="entry name" value="COF_1"/>
    <property type="match status" value="1"/>
</dbReference>
<keyword evidence="3" id="KW-0460">Magnesium</keyword>
<protein>
    <recommendedName>
        <fullName evidence="6">Haloacid dehalogenase-like hydrolase-like protein</fullName>
    </recommendedName>
</protein>
<dbReference type="SUPFAM" id="SSF56784">
    <property type="entry name" value="HAD-like"/>
    <property type="match status" value="1"/>
</dbReference>
<dbReference type="RefSeq" id="XP_015663804.1">
    <property type="nucleotide sequence ID" value="XM_015798284.1"/>
</dbReference>
<accession>A0A0N0DZJ9</accession>
<dbReference type="OMA" id="HTLSEYT"/>
<evidence type="ECO:0008006" key="6">
    <source>
        <dbReference type="Google" id="ProtNLM"/>
    </source>
</evidence>
<dbReference type="EMBL" id="LGTL01000002">
    <property type="protein sequence ID" value="KPA85365.1"/>
    <property type="molecule type" value="Genomic_DNA"/>
</dbReference>
<keyword evidence="2" id="KW-0378">Hydrolase</keyword>
<evidence type="ECO:0000256" key="3">
    <source>
        <dbReference type="ARBA" id="ARBA00022842"/>
    </source>
</evidence>
<dbReference type="OrthoDB" id="27226at2759"/>